<dbReference type="AlphaFoldDB" id="A0A948TEH1"/>
<dbReference type="PANTHER" id="PTHR43033">
    <property type="entry name" value="TRNA(ILE)-LYSIDINE SYNTHASE-RELATED"/>
    <property type="match status" value="1"/>
</dbReference>
<comment type="subcellular location">
    <subcellularLocation>
        <location evidence="1 8">Cytoplasm</location>
    </subcellularLocation>
</comment>
<name>A0A948TEH1_9GAMM</name>
<dbReference type="GO" id="GO:0006400">
    <property type="term" value="P:tRNA modification"/>
    <property type="evidence" value="ECO:0007669"/>
    <property type="project" value="UniProtKB-UniRule"/>
</dbReference>
<evidence type="ECO:0000256" key="4">
    <source>
        <dbReference type="ARBA" id="ARBA00022694"/>
    </source>
</evidence>
<organism evidence="11 12">
    <name type="scientific">Candidatus Anaerobiospirillum pullicola</name>
    <dbReference type="NCBI Taxonomy" id="2838451"/>
    <lineage>
        <taxon>Bacteria</taxon>
        <taxon>Pseudomonadati</taxon>
        <taxon>Pseudomonadota</taxon>
        <taxon>Gammaproteobacteria</taxon>
        <taxon>Aeromonadales</taxon>
        <taxon>Succinivibrionaceae</taxon>
        <taxon>Anaerobiospirillum</taxon>
    </lineage>
</organism>
<dbReference type="InterPro" id="IPR012796">
    <property type="entry name" value="Lysidine-tRNA-synth_C"/>
</dbReference>
<dbReference type="InterPro" id="IPR014729">
    <property type="entry name" value="Rossmann-like_a/b/a_fold"/>
</dbReference>
<dbReference type="PANTHER" id="PTHR43033:SF1">
    <property type="entry name" value="TRNA(ILE)-LYSIDINE SYNTHASE-RELATED"/>
    <property type="match status" value="1"/>
</dbReference>
<keyword evidence="5 8" id="KW-0547">Nucleotide-binding</keyword>
<dbReference type="Pfam" id="PF01171">
    <property type="entry name" value="ATP_bind_3"/>
    <property type="match status" value="1"/>
</dbReference>
<dbReference type="Proteomes" id="UP000733611">
    <property type="component" value="Unassembled WGS sequence"/>
</dbReference>
<dbReference type="NCBIfam" id="TIGR02432">
    <property type="entry name" value="lysidine_TilS_N"/>
    <property type="match status" value="1"/>
</dbReference>
<evidence type="ECO:0000256" key="8">
    <source>
        <dbReference type="HAMAP-Rule" id="MF_01161"/>
    </source>
</evidence>
<comment type="domain">
    <text evidence="8">The N-terminal region contains the highly conserved SGGXDS motif, predicted to be a P-loop motif involved in ATP binding.</text>
</comment>
<dbReference type="GO" id="GO:0005737">
    <property type="term" value="C:cytoplasm"/>
    <property type="evidence" value="ECO:0007669"/>
    <property type="project" value="UniProtKB-SubCell"/>
</dbReference>
<dbReference type="Gene3D" id="3.40.50.620">
    <property type="entry name" value="HUPs"/>
    <property type="match status" value="1"/>
</dbReference>
<feature type="binding site" evidence="8">
    <location>
        <begin position="150"/>
        <end position="155"/>
    </location>
    <ligand>
        <name>ATP</name>
        <dbReference type="ChEBI" id="CHEBI:30616"/>
    </ligand>
</feature>
<evidence type="ECO:0000256" key="6">
    <source>
        <dbReference type="ARBA" id="ARBA00022840"/>
    </source>
</evidence>
<reference evidence="11" key="1">
    <citation type="journal article" date="2021" name="PeerJ">
        <title>Extensive microbial diversity within the chicken gut microbiome revealed by metagenomics and culture.</title>
        <authorList>
            <person name="Gilroy R."/>
            <person name="Ravi A."/>
            <person name="Getino M."/>
            <person name="Pursley I."/>
            <person name="Horton D.L."/>
            <person name="Alikhan N.F."/>
            <person name="Baker D."/>
            <person name="Gharbi K."/>
            <person name="Hall N."/>
            <person name="Watson M."/>
            <person name="Adriaenssens E.M."/>
            <person name="Foster-Nyarko E."/>
            <person name="Jarju S."/>
            <person name="Secka A."/>
            <person name="Antonio M."/>
            <person name="Oren A."/>
            <person name="Chaudhuri R.R."/>
            <person name="La Ragione R."/>
            <person name="Hildebrand F."/>
            <person name="Pallen M.J."/>
        </authorList>
    </citation>
    <scope>NUCLEOTIDE SEQUENCE</scope>
    <source>
        <strain evidence="11">378</strain>
    </source>
</reference>
<evidence type="ECO:0000313" key="11">
    <source>
        <dbReference type="EMBL" id="MBU3843409.1"/>
    </source>
</evidence>
<dbReference type="InterPro" id="IPR012094">
    <property type="entry name" value="tRNA_Ile_lys_synt"/>
</dbReference>
<keyword evidence="4 8" id="KW-0819">tRNA processing</keyword>
<dbReference type="GO" id="GO:0032267">
    <property type="term" value="F:tRNA(Ile)-lysidine synthase activity"/>
    <property type="evidence" value="ECO:0007669"/>
    <property type="project" value="UniProtKB-EC"/>
</dbReference>
<dbReference type="EC" id="6.3.4.19" evidence="8"/>
<dbReference type="NCBIfam" id="TIGR02433">
    <property type="entry name" value="lysidine_TilS_C"/>
    <property type="match status" value="1"/>
</dbReference>
<dbReference type="InterPro" id="IPR012795">
    <property type="entry name" value="tRNA_Ile_lys_synt_N"/>
</dbReference>
<evidence type="ECO:0000256" key="5">
    <source>
        <dbReference type="ARBA" id="ARBA00022741"/>
    </source>
</evidence>
<protein>
    <recommendedName>
        <fullName evidence="8">tRNA(Ile)-lysidine synthase</fullName>
        <ecNumber evidence="8">6.3.4.19</ecNumber>
    </recommendedName>
    <alternativeName>
        <fullName evidence="8">tRNA(Ile)-2-lysyl-cytidine synthase</fullName>
    </alternativeName>
    <alternativeName>
        <fullName evidence="8">tRNA(Ile)-lysidine synthetase</fullName>
    </alternativeName>
</protein>
<dbReference type="EMBL" id="JAHLFE010000015">
    <property type="protein sequence ID" value="MBU3843409.1"/>
    <property type="molecule type" value="Genomic_DNA"/>
</dbReference>
<evidence type="ECO:0000313" key="12">
    <source>
        <dbReference type="Proteomes" id="UP000733611"/>
    </source>
</evidence>
<evidence type="ECO:0000256" key="7">
    <source>
        <dbReference type="ARBA" id="ARBA00048539"/>
    </source>
</evidence>
<dbReference type="CDD" id="cd01992">
    <property type="entry name" value="TilS_N"/>
    <property type="match status" value="1"/>
</dbReference>
<feature type="domain" description="Lysidine-tRNA(Ile) synthetase C-terminal" evidence="10">
    <location>
        <begin position="582"/>
        <end position="647"/>
    </location>
</feature>
<dbReference type="InterPro" id="IPR011063">
    <property type="entry name" value="TilS/TtcA_N"/>
</dbReference>
<comment type="catalytic activity">
    <reaction evidence="7 8">
        <text>cytidine(34) in tRNA(Ile2) + L-lysine + ATP = lysidine(34) in tRNA(Ile2) + AMP + diphosphate + H(+)</text>
        <dbReference type="Rhea" id="RHEA:43744"/>
        <dbReference type="Rhea" id="RHEA-COMP:10625"/>
        <dbReference type="Rhea" id="RHEA-COMP:10670"/>
        <dbReference type="ChEBI" id="CHEBI:15378"/>
        <dbReference type="ChEBI" id="CHEBI:30616"/>
        <dbReference type="ChEBI" id="CHEBI:32551"/>
        <dbReference type="ChEBI" id="CHEBI:33019"/>
        <dbReference type="ChEBI" id="CHEBI:82748"/>
        <dbReference type="ChEBI" id="CHEBI:83665"/>
        <dbReference type="ChEBI" id="CHEBI:456215"/>
        <dbReference type="EC" id="6.3.4.19"/>
    </reaction>
</comment>
<evidence type="ECO:0000256" key="9">
    <source>
        <dbReference type="SAM" id="MobiDB-lite"/>
    </source>
</evidence>
<dbReference type="GO" id="GO:0005524">
    <property type="term" value="F:ATP binding"/>
    <property type="evidence" value="ECO:0007669"/>
    <property type="project" value="UniProtKB-UniRule"/>
</dbReference>
<dbReference type="SUPFAM" id="SSF52402">
    <property type="entry name" value="Adenine nucleotide alpha hydrolases-like"/>
    <property type="match status" value="1"/>
</dbReference>
<evidence type="ECO:0000256" key="3">
    <source>
        <dbReference type="ARBA" id="ARBA00022598"/>
    </source>
</evidence>
<reference evidence="11" key="2">
    <citation type="submission" date="2021-04" db="EMBL/GenBank/DDBJ databases">
        <authorList>
            <person name="Gilroy R."/>
        </authorList>
    </citation>
    <scope>NUCLEOTIDE SEQUENCE</scope>
    <source>
        <strain evidence="11">378</strain>
    </source>
</reference>
<evidence type="ECO:0000256" key="1">
    <source>
        <dbReference type="ARBA" id="ARBA00004496"/>
    </source>
</evidence>
<keyword evidence="6 8" id="KW-0067">ATP-binding</keyword>
<keyword evidence="3 8" id="KW-0436">Ligase</keyword>
<dbReference type="SMART" id="SM00977">
    <property type="entry name" value="TilS_C"/>
    <property type="match status" value="1"/>
</dbReference>
<accession>A0A948TEH1</accession>
<comment type="caution">
    <text evidence="11">The sequence shown here is derived from an EMBL/GenBank/DDBJ whole genome shotgun (WGS) entry which is preliminary data.</text>
</comment>
<evidence type="ECO:0000259" key="10">
    <source>
        <dbReference type="SMART" id="SM00977"/>
    </source>
</evidence>
<proteinExistence type="inferred from homology"/>
<evidence type="ECO:0000256" key="2">
    <source>
        <dbReference type="ARBA" id="ARBA00022490"/>
    </source>
</evidence>
<sequence length="699" mass="77737">MITKTTISLPSDTKEQERATQKQALQAQKAAFAASRHHALTVCQYHEAVLNFRGLFKRLNTAKQQSVRAVGIDPCAAAQYRILGTETASGIGSLEVLTAPEACHKLLPLGQLVISRLGSMLSLALSALWPDIVAQEESDATHHRLVVGMSGGPDSTLALVIACELRQHLNLEVLAVHCIHGIDPDDEIWLEHCRALCALLQVPLHTPRLNIIYGAGRSPEEVSRAERYKALLASLSAHDCLVLGHQADDQVESLLLALKRGSGPQGLSGMQLLTCDQRGVLLRPLLDLHKVEIEQLLTLLEIPFVYDLSNSYLKFERNFMRRKVLPTLRSRFAGIDKSLLRTQKLCAYEHDLAQRFVTQQLATVEKESAFPPFSCFDFASLDLSDRPYVFMLLRAWLQRMAPQVVEFTLIERCYELMVKDHDKNGYVPLTGSPYVAATFLNRLYLYEPLTAVQKEQLQGRLPVLLSPDAQAALQSTESIECTECSEYTANAVNSSEVYASQVLWQEHRGGYAYQLLSVPISTTAWSQQREVLLSLFALKQEPNDLTAAGYASQRNDSPRFLRVATAACFYLTAPQINASPCLWLNFSYALSRKLKPYTRAHSRDVGKLFIENHIAPWERCGIPLVESAQGEVLALGSVLAQDRRVKATPLEQAKTNEAAQAQDGQDVTSTSAATATAEKRASCYLYLHIKRDDRTAKLR</sequence>
<feature type="region of interest" description="Disordered" evidence="9">
    <location>
        <begin position="653"/>
        <end position="673"/>
    </location>
</feature>
<gene>
    <name evidence="8 11" type="primary">tilS</name>
    <name evidence="11" type="ORF">H9847_00835</name>
</gene>
<dbReference type="SUPFAM" id="SSF56037">
    <property type="entry name" value="PheT/TilS domain"/>
    <property type="match status" value="1"/>
</dbReference>
<feature type="compositionally biased region" description="Polar residues" evidence="9">
    <location>
        <begin position="653"/>
        <end position="667"/>
    </location>
</feature>
<keyword evidence="2 8" id="KW-0963">Cytoplasm</keyword>
<dbReference type="HAMAP" id="MF_01161">
    <property type="entry name" value="tRNA_Ile_lys_synt"/>
    <property type="match status" value="1"/>
</dbReference>
<dbReference type="Pfam" id="PF11734">
    <property type="entry name" value="TilS_C"/>
    <property type="match status" value="1"/>
</dbReference>
<comment type="similarity">
    <text evidence="8">Belongs to the tRNA(Ile)-lysidine synthase family.</text>
</comment>
<comment type="function">
    <text evidence="8">Ligates lysine onto the cytidine present at position 34 of the AUA codon-specific tRNA(Ile) that contains the anticodon CAU, in an ATP-dependent manner. Cytidine is converted to lysidine, thus changing the amino acid specificity of the tRNA from methionine to isoleucine.</text>
</comment>